<evidence type="ECO:0000313" key="1">
    <source>
        <dbReference type="EMBL" id="SNT05136.1"/>
    </source>
</evidence>
<dbReference type="GO" id="GO:0008168">
    <property type="term" value="F:methyltransferase activity"/>
    <property type="evidence" value="ECO:0007669"/>
    <property type="project" value="InterPro"/>
</dbReference>
<sequence>MSCFSAVDESAHYGFSVCMLLTQYREQLRWADEGVAELGTGDATAIADVVAGLPELRVRSFDISAPAVDRARENIAARGVADRYTVELGDFFDRADSAAGPSVPTVIANPPYIPAPDRDILMPELWGGVHGNDLVLQLLKAGYRNVVTAVPSYADPGTTVRTAEDLGYRVANFLAMGLDYGEYSSEPKVREHIRRLCAEGRGWAGEGEYMVAVALFTQEPDIPGDRAAQLLTALQITS</sequence>
<dbReference type="RefSeq" id="WP_089307472.1">
    <property type="nucleotide sequence ID" value="NZ_FZOO01000015.1"/>
</dbReference>
<dbReference type="InterPro" id="IPR029063">
    <property type="entry name" value="SAM-dependent_MTases_sf"/>
</dbReference>
<organism evidence="1 2">
    <name type="scientific">Geodermatophilus pulveris</name>
    <dbReference type="NCBI Taxonomy" id="1564159"/>
    <lineage>
        <taxon>Bacteria</taxon>
        <taxon>Bacillati</taxon>
        <taxon>Actinomycetota</taxon>
        <taxon>Actinomycetes</taxon>
        <taxon>Geodermatophilales</taxon>
        <taxon>Geodermatophilaceae</taxon>
        <taxon>Geodermatophilus</taxon>
    </lineage>
</organism>
<dbReference type="PANTHER" id="PTHR18895:SF74">
    <property type="entry name" value="MTRF1L RELEASE FACTOR GLUTAMINE METHYLTRANSFERASE"/>
    <property type="match status" value="1"/>
</dbReference>
<dbReference type="Proteomes" id="UP000198373">
    <property type="component" value="Unassembled WGS sequence"/>
</dbReference>
<keyword evidence="2" id="KW-1185">Reference proteome</keyword>
<dbReference type="EMBL" id="FZOO01000015">
    <property type="protein sequence ID" value="SNT05136.1"/>
    <property type="molecule type" value="Genomic_DNA"/>
</dbReference>
<gene>
    <name evidence="1" type="ORF">SAMN06893096_11512</name>
</gene>
<name>A0A239JGJ0_9ACTN</name>
<accession>A0A239JGJ0</accession>
<protein>
    <submittedName>
        <fullName evidence="1">Uncharacterized protein</fullName>
    </submittedName>
</protein>
<proteinExistence type="predicted"/>
<dbReference type="Gene3D" id="3.40.50.150">
    <property type="entry name" value="Vaccinia Virus protein VP39"/>
    <property type="match status" value="1"/>
</dbReference>
<dbReference type="GO" id="GO:0003676">
    <property type="term" value="F:nucleic acid binding"/>
    <property type="evidence" value="ECO:0007669"/>
    <property type="project" value="InterPro"/>
</dbReference>
<dbReference type="InterPro" id="IPR050320">
    <property type="entry name" value="N5-glutamine_MTase"/>
</dbReference>
<evidence type="ECO:0000313" key="2">
    <source>
        <dbReference type="Proteomes" id="UP000198373"/>
    </source>
</evidence>
<dbReference type="InterPro" id="IPR002052">
    <property type="entry name" value="DNA_methylase_N6_adenine_CS"/>
</dbReference>
<reference evidence="2" key="1">
    <citation type="submission" date="2017-06" db="EMBL/GenBank/DDBJ databases">
        <authorList>
            <person name="Varghese N."/>
            <person name="Submissions S."/>
        </authorList>
    </citation>
    <scope>NUCLEOTIDE SEQUENCE [LARGE SCALE GENOMIC DNA]</scope>
    <source>
        <strain evidence="2">DSM 46839</strain>
    </source>
</reference>
<dbReference type="AlphaFoldDB" id="A0A239JGJ0"/>
<dbReference type="PROSITE" id="PS00092">
    <property type="entry name" value="N6_MTASE"/>
    <property type="match status" value="1"/>
</dbReference>
<dbReference type="GO" id="GO:0032259">
    <property type="term" value="P:methylation"/>
    <property type="evidence" value="ECO:0007669"/>
    <property type="project" value="InterPro"/>
</dbReference>
<dbReference type="PANTHER" id="PTHR18895">
    <property type="entry name" value="HEMK METHYLTRANSFERASE"/>
    <property type="match status" value="1"/>
</dbReference>
<dbReference type="SUPFAM" id="SSF53335">
    <property type="entry name" value="S-adenosyl-L-methionine-dependent methyltransferases"/>
    <property type="match status" value="1"/>
</dbReference>
<dbReference type="OrthoDB" id="420449at2"/>